<name>A0A8E7B3F9_9EURY</name>
<dbReference type="AlphaFoldDB" id="A0A8E7B3F9"/>
<evidence type="ECO:0000313" key="1">
    <source>
        <dbReference type="EMBL" id="QVV89838.1"/>
    </source>
</evidence>
<proteinExistence type="predicted"/>
<sequence>MIKCLSFVGTGPLNPARYTYQNMTCDSNIIQKALTDFFHPDTITLFVTGKARERNLSYVINSLDCPSVSVIDIPSGNSEKEMWDIFTIIAREVAADDNILLDITHSFRFLPFLAFLTSLYIREVTGGTISGILYGAYESGEDIFDNTGEKRRISPVINLTSFITLVDWMMAVRSFVSFADARGIRNMIQNHTRSAAIQEQTDPETSLDDNIVQFAESLHTFTSSVQLARSIEGTYAASRVLKDLNHVQTKIASEIPPLGPVLGKISDLQSYAGIISSMSCWEHLEKERAIITYQVHNGLYLQAAELAREWMVSAVICSAGFGAKKLKENIRNEAETALHSLVRKMKHQHYPVTGIIKRLEKKEGWEEVATIWISITHIRNDLAHCGMNEVFGNSRTLEKQVCEIPEKLKRFFEIIRG</sequence>
<dbReference type="SUPFAM" id="SSF160980">
    <property type="entry name" value="SSO1389-like"/>
    <property type="match status" value="1"/>
</dbReference>
<reference evidence="1 2" key="1">
    <citation type="submission" date="2021-05" db="EMBL/GenBank/DDBJ databases">
        <title>A novel Methanospirillum isolate from a pyrite-forming mixed culture.</title>
        <authorList>
            <person name="Bunk B."/>
            <person name="Sproer C."/>
            <person name="Spring S."/>
            <person name="Pester M."/>
        </authorList>
    </citation>
    <scope>NUCLEOTIDE SEQUENCE [LARGE SCALE GENOMIC DNA]</scope>
    <source>
        <strain evidence="1 2">J.3.6.1-F.2.7.3</strain>
    </source>
</reference>
<dbReference type="NCBIfam" id="TIGR02221">
    <property type="entry name" value="cas_TM1812"/>
    <property type="match status" value="1"/>
</dbReference>
<evidence type="ECO:0000313" key="2">
    <source>
        <dbReference type="Proteomes" id="UP000680656"/>
    </source>
</evidence>
<dbReference type="EMBL" id="CP075546">
    <property type="protein sequence ID" value="QVV89838.1"/>
    <property type="molecule type" value="Genomic_DNA"/>
</dbReference>
<dbReference type="InterPro" id="IPR013383">
    <property type="entry name" value="CRISPR-assoc_prot_DxTHG_CS"/>
</dbReference>
<dbReference type="InterPro" id="IPR011742">
    <property type="entry name" value="CRISPR-assoc_prot_TM1812"/>
</dbReference>
<keyword evidence="2" id="KW-1185">Reference proteome</keyword>
<gene>
    <name evidence="1" type="ORF">KHC33_04890</name>
</gene>
<dbReference type="NCBIfam" id="TIGR02549">
    <property type="entry name" value="CRISPR_DxTHG"/>
    <property type="match status" value="1"/>
</dbReference>
<accession>A0A8E7B3F9</accession>
<dbReference type="GeneID" id="65096496"/>
<dbReference type="CDD" id="cd09732">
    <property type="entry name" value="Csx1_III-U"/>
    <property type="match status" value="1"/>
</dbReference>
<dbReference type="RefSeq" id="WP_214420622.1">
    <property type="nucleotide sequence ID" value="NZ_CP075546.1"/>
</dbReference>
<dbReference type="Proteomes" id="UP000680656">
    <property type="component" value="Chromosome"/>
</dbReference>
<organism evidence="1 2">
    <name type="scientific">Methanospirillum purgamenti</name>
    <dbReference type="NCBI Taxonomy" id="2834276"/>
    <lineage>
        <taxon>Archaea</taxon>
        <taxon>Methanobacteriati</taxon>
        <taxon>Methanobacteriota</taxon>
        <taxon>Stenosarchaea group</taxon>
        <taxon>Methanomicrobia</taxon>
        <taxon>Methanomicrobiales</taxon>
        <taxon>Methanospirillaceae</taxon>
        <taxon>Methanospirillum</taxon>
    </lineage>
</organism>
<protein>
    <submittedName>
        <fullName evidence="1">TIGR02221 family CRISPR-associated protein</fullName>
    </submittedName>
</protein>
<dbReference type="KEGG" id="mrtj:KHC33_04890"/>